<feature type="chain" id="PRO_5041917996" evidence="4">
    <location>
        <begin position="25"/>
        <end position="208"/>
    </location>
</feature>
<evidence type="ECO:0000256" key="2">
    <source>
        <dbReference type="ARBA" id="ARBA00022801"/>
    </source>
</evidence>
<keyword evidence="3" id="KW-0472">Membrane</keyword>
<feature type="transmembrane region" description="Helical" evidence="3">
    <location>
        <begin position="164"/>
        <end position="183"/>
    </location>
</feature>
<dbReference type="AlphaFoldDB" id="A0AAE0FRA0"/>
<dbReference type="InterPro" id="IPR000407">
    <property type="entry name" value="GDA1_CD39_NTPase"/>
</dbReference>
<accession>A0AAE0FRA0</accession>
<keyword evidence="3" id="KW-1133">Transmembrane helix</keyword>
<dbReference type="Proteomes" id="UP001190700">
    <property type="component" value="Unassembled WGS sequence"/>
</dbReference>
<dbReference type="GO" id="GO:0016787">
    <property type="term" value="F:hydrolase activity"/>
    <property type="evidence" value="ECO:0007669"/>
    <property type="project" value="UniProtKB-KW"/>
</dbReference>
<feature type="signal peptide" evidence="4">
    <location>
        <begin position="1"/>
        <end position="24"/>
    </location>
</feature>
<dbReference type="Pfam" id="PF01150">
    <property type="entry name" value="GDA1_CD39"/>
    <property type="match status" value="1"/>
</dbReference>
<dbReference type="Gene3D" id="3.30.420.150">
    <property type="entry name" value="Exopolyphosphatase. Domain 2"/>
    <property type="match status" value="1"/>
</dbReference>
<evidence type="ECO:0000256" key="3">
    <source>
        <dbReference type="SAM" id="Phobius"/>
    </source>
</evidence>
<keyword evidence="3" id="KW-0812">Transmembrane</keyword>
<evidence type="ECO:0000313" key="6">
    <source>
        <dbReference type="Proteomes" id="UP001190700"/>
    </source>
</evidence>
<sequence length="208" mass="23549">MRFLGLSLLHHLTNFMVSVHHVETLPKSLREIDAAGRQLCHLPWKKVEKEFAGRDANTPADRLQGRCFDSALVVALLSRSDGLGYGFETDRELPITFVEKMHGLEVDWALGAAISSMEPKMLPYLVGLSSTADGTKTQRFGPRRSLQLRRKNRWTREDTEELDYVVVGGAIFLLLALALYQIFRRPKPLFKGQTNSYLGRAIPRARAR</sequence>
<proteinExistence type="inferred from homology"/>
<protein>
    <submittedName>
        <fullName evidence="5">Uncharacterized protein</fullName>
    </submittedName>
</protein>
<organism evidence="5 6">
    <name type="scientific">Cymbomonas tetramitiformis</name>
    <dbReference type="NCBI Taxonomy" id="36881"/>
    <lineage>
        <taxon>Eukaryota</taxon>
        <taxon>Viridiplantae</taxon>
        <taxon>Chlorophyta</taxon>
        <taxon>Pyramimonadophyceae</taxon>
        <taxon>Pyramimonadales</taxon>
        <taxon>Pyramimonadaceae</taxon>
        <taxon>Cymbomonas</taxon>
    </lineage>
</organism>
<reference evidence="5 6" key="1">
    <citation type="journal article" date="2015" name="Genome Biol. Evol.">
        <title>Comparative Genomics of a Bacterivorous Green Alga Reveals Evolutionary Causalities and Consequences of Phago-Mixotrophic Mode of Nutrition.</title>
        <authorList>
            <person name="Burns J.A."/>
            <person name="Paasch A."/>
            <person name="Narechania A."/>
            <person name="Kim E."/>
        </authorList>
    </citation>
    <scope>NUCLEOTIDE SEQUENCE [LARGE SCALE GENOMIC DNA]</scope>
    <source>
        <strain evidence="5 6">PLY_AMNH</strain>
    </source>
</reference>
<keyword evidence="6" id="KW-1185">Reference proteome</keyword>
<comment type="caution">
    <text evidence="5">The sequence shown here is derived from an EMBL/GenBank/DDBJ whole genome shotgun (WGS) entry which is preliminary data.</text>
</comment>
<dbReference type="EMBL" id="LGRX02014677">
    <property type="protein sequence ID" value="KAK3264268.1"/>
    <property type="molecule type" value="Genomic_DNA"/>
</dbReference>
<name>A0AAE0FRA0_9CHLO</name>
<keyword evidence="2" id="KW-0378">Hydrolase</keyword>
<keyword evidence="4" id="KW-0732">Signal</keyword>
<evidence type="ECO:0000256" key="4">
    <source>
        <dbReference type="SAM" id="SignalP"/>
    </source>
</evidence>
<gene>
    <name evidence="5" type="ORF">CYMTET_26983</name>
</gene>
<evidence type="ECO:0000313" key="5">
    <source>
        <dbReference type="EMBL" id="KAK3264268.1"/>
    </source>
</evidence>
<evidence type="ECO:0000256" key="1">
    <source>
        <dbReference type="ARBA" id="ARBA00009283"/>
    </source>
</evidence>
<comment type="similarity">
    <text evidence="1">Belongs to the GDA1/CD39 NTPase family.</text>
</comment>